<dbReference type="InterPro" id="IPR012337">
    <property type="entry name" value="RNaseH-like_sf"/>
</dbReference>
<reference evidence="1" key="1">
    <citation type="submission" date="2021-03" db="EMBL/GenBank/DDBJ databases">
        <title>Draft genome sequence of rust myrtle Austropuccinia psidii MF-1, a brazilian biotype.</title>
        <authorList>
            <person name="Quecine M.C."/>
            <person name="Pachon D.M.R."/>
            <person name="Bonatelli M.L."/>
            <person name="Correr F.H."/>
            <person name="Franceschini L.M."/>
            <person name="Leite T.F."/>
            <person name="Margarido G.R.A."/>
            <person name="Almeida C.A."/>
            <person name="Ferrarezi J.A."/>
            <person name="Labate C.A."/>
        </authorList>
    </citation>
    <scope>NUCLEOTIDE SEQUENCE</scope>
    <source>
        <strain evidence="1">MF-1</strain>
    </source>
</reference>
<evidence type="ECO:0000313" key="1">
    <source>
        <dbReference type="EMBL" id="MBW0564201.1"/>
    </source>
</evidence>
<accession>A0A9Q3PKY1</accession>
<dbReference type="EMBL" id="AVOT02075472">
    <property type="protein sequence ID" value="MBW0564201.1"/>
    <property type="molecule type" value="Genomic_DNA"/>
</dbReference>
<proteinExistence type="predicted"/>
<keyword evidence="2" id="KW-1185">Reference proteome</keyword>
<dbReference type="Proteomes" id="UP000765509">
    <property type="component" value="Unassembled WGS sequence"/>
</dbReference>
<comment type="caution">
    <text evidence="1">The sequence shown here is derived from an EMBL/GenBank/DDBJ whole genome shotgun (WGS) entry which is preliminary data.</text>
</comment>
<gene>
    <name evidence="1" type="ORF">O181_103916</name>
</gene>
<evidence type="ECO:0000313" key="2">
    <source>
        <dbReference type="Proteomes" id="UP000765509"/>
    </source>
</evidence>
<sequence length="106" mass="12305">MIQIQEPKTLCEIFHMDCVAALSPGGDRNFNDCLVLVDRYSKHPKFTSSSWTNIDNLFGTKLSLLAAYIPQADGLSERMIQKLEDMIRRFYSYRLCFKESDGFIHY</sequence>
<dbReference type="GO" id="GO:0003676">
    <property type="term" value="F:nucleic acid binding"/>
    <property type="evidence" value="ECO:0007669"/>
    <property type="project" value="InterPro"/>
</dbReference>
<dbReference type="Gene3D" id="3.30.420.10">
    <property type="entry name" value="Ribonuclease H-like superfamily/Ribonuclease H"/>
    <property type="match status" value="1"/>
</dbReference>
<dbReference type="InterPro" id="IPR036397">
    <property type="entry name" value="RNaseH_sf"/>
</dbReference>
<dbReference type="SUPFAM" id="SSF53098">
    <property type="entry name" value="Ribonuclease H-like"/>
    <property type="match status" value="1"/>
</dbReference>
<protein>
    <submittedName>
        <fullName evidence="1">Uncharacterized protein</fullName>
    </submittedName>
</protein>
<name>A0A9Q3PKY1_9BASI</name>
<dbReference type="AlphaFoldDB" id="A0A9Q3PKY1"/>
<organism evidence="1 2">
    <name type="scientific">Austropuccinia psidii MF-1</name>
    <dbReference type="NCBI Taxonomy" id="1389203"/>
    <lineage>
        <taxon>Eukaryota</taxon>
        <taxon>Fungi</taxon>
        <taxon>Dikarya</taxon>
        <taxon>Basidiomycota</taxon>
        <taxon>Pucciniomycotina</taxon>
        <taxon>Pucciniomycetes</taxon>
        <taxon>Pucciniales</taxon>
        <taxon>Sphaerophragmiaceae</taxon>
        <taxon>Austropuccinia</taxon>
    </lineage>
</organism>